<organism evidence="1 2">
    <name type="scientific">Calycina marina</name>
    <dbReference type="NCBI Taxonomy" id="1763456"/>
    <lineage>
        <taxon>Eukaryota</taxon>
        <taxon>Fungi</taxon>
        <taxon>Dikarya</taxon>
        <taxon>Ascomycota</taxon>
        <taxon>Pezizomycotina</taxon>
        <taxon>Leotiomycetes</taxon>
        <taxon>Helotiales</taxon>
        <taxon>Pezizellaceae</taxon>
        <taxon>Calycina</taxon>
    </lineage>
</organism>
<name>A0A9P7Z9Y5_9HELO</name>
<dbReference type="EMBL" id="MU253754">
    <property type="protein sequence ID" value="KAG9248169.1"/>
    <property type="molecule type" value="Genomic_DNA"/>
</dbReference>
<proteinExistence type="predicted"/>
<dbReference type="Proteomes" id="UP000887226">
    <property type="component" value="Unassembled WGS sequence"/>
</dbReference>
<gene>
    <name evidence="1" type="ORF">BJ878DRAFT_76444</name>
</gene>
<evidence type="ECO:0000313" key="2">
    <source>
        <dbReference type="Proteomes" id="UP000887226"/>
    </source>
</evidence>
<keyword evidence="2" id="KW-1185">Reference proteome</keyword>
<evidence type="ECO:0000313" key="1">
    <source>
        <dbReference type="EMBL" id="KAG9248169.1"/>
    </source>
</evidence>
<comment type="caution">
    <text evidence="1">The sequence shown here is derived from an EMBL/GenBank/DDBJ whole genome shotgun (WGS) entry which is preliminary data.</text>
</comment>
<sequence>MHIPYLTPTPTPTLTLTLTLTLTTLLATTHAALCIFTLTPTNSGFNLAACGSISPSACQAAYNVLLDSPCLQTRVVDKANVISCKKEDIFQLAERLGEVGLDCQINDS</sequence>
<dbReference type="AlphaFoldDB" id="A0A9P7Z9Y5"/>
<accession>A0A9P7Z9Y5</accession>
<reference evidence="1" key="1">
    <citation type="journal article" date="2021" name="IMA Fungus">
        <title>Genomic characterization of three marine fungi, including Emericellopsis atlantica sp. nov. with signatures of a generalist lifestyle and marine biomass degradation.</title>
        <authorList>
            <person name="Hagestad O.C."/>
            <person name="Hou L."/>
            <person name="Andersen J.H."/>
            <person name="Hansen E.H."/>
            <person name="Altermark B."/>
            <person name="Li C."/>
            <person name="Kuhnert E."/>
            <person name="Cox R.J."/>
            <person name="Crous P.W."/>
            <person name="Spatafora J.W."/>
            <person name="Lail K."/>
            <person name="Amirebrahimi M."/>
            <person name="Lipzen A."/>
            <person name="Pangilinan J."/>
            <person name="Andreopoulos W."/>
            <person name="Hayes R.D."/>
            <person name="Ng V."/>
            <person name="Grigoriev I.V."/>
            <person name="Jackson S.A."/>
            <person name="Sutton T.D.S."/>
            <person name="Dobson A.D.W."/>
            <person name="Rama T."/>
        </authorList>
    </citation>
    <scope>NUCLEOTIDE SEQUENCE</scope>
    <source>
        <strain evidence="1">TRa3180A</strain>
    </source>
</reference>
<protein>
    <submittedName>
        <fullName evidence="1">Uncharacterized protein</fullName>
    </submittedName>
</protein>